<evidence type="ECO:0000313" key="3">
    <source>
        <dbReference type="Proteomes" id="UP000002277"/>
    </source>
</evidence>
<feature type="signal peptide" evidence="1">
    <location>
        <begin position="1"/>
        <end position="18"/>
    </location>
</feature>
<dbReference type="Proteomes" id="UP000002277">
    <property type="component" value="Chromosome 12"/>
</dbReference>
<proteinExistence type="predicted"/>
<feature type="chain" id="PRO_5014150599" evidence="1">
    <location>
        <begin position="19"/>
        <end position="61"/>
    </location>
</feature>
<dbReference type="OMA" id="SIFLICP"/>
<reference evidence="2" key="2">
    <citation type="submission" date="2025-08" db="UniProtKB">
        <authorList>
            <consortium name="Ensembl"/>
        </authorList>
    </citation>
    <scope>IDENTIFICATION</scope>
</reference>
<reference evidence="2" key="3">
    <citation type="submission" date="2025-09" db="UniProtKB">
        <authorList>
            <consortium name="Ensembl"/>
        </authorList>
    </citation>
    <scope>IDENTIFICATION</scope>
</reference>
<protein>
    <submittedName>
        <fullName evidence="2">Uncharacterized protein</fullName>
    </submittedName>
</protein>
<organism evidence="2 3">
    <name type="scientific">Pan troglodytes</name>
    <name type="common">Chimpanzee</name>
    <dbReference type="NCBI Taxonomy" id="9598"/>
    <lineage>
        <taxon>Eukaryota</taxon>
        <taxon>Metazoa</taxon>
        <taxon>Chordata</taxon>
        <taxon>Craniata</taxon>
        <taxon>Vertebrata</taxon>
        <taxon>Euteleostomi</taxon>
        <taxon>Mammalia</taxon>
        <taxon>Eutheria</taxon>
        <taxon>Euarchontoglires</taxon>
        <taxon>Primates</taxon>
        <taxon>Haplorrhini</taxon>
        <taxon>Catarrhini</taxon>
        <taxon>Hominidae</taxon>
        <taxon>Pan</taxon>
    </lineage>
</organism>
<evidence type="ECO:0000313" key="2">
    <source>
        <dbReference type="Ensembl" id="ENSPTRP00000092267.1"/>
    </source>
</evidence>
<evidence type="ECO:0000256" key="1">
    <source>
        <dbReference type="SAM" id="SignalP"/>
    </source>
</evidence>
<accession>A0A2I3TST0</accession>
<keyword evidence="3" id="KW-1185">Reference proteome</keyword>
<dbReference type="Ensembl" id="ENSPTRT00000096323.1">
    <property type="protein sequence ID" value="ENSPTRP00000092267.1"/>
    <property type="gene ID" value="ENSPTRG00000046920.1"/>
</dbReference>
<dbReference type="AlphaFoldDB" id="A0A2I3TST0"/>
<sequence length="61" mass="6529">MQTIFCPLLLFPLRGCSPQAGSIFLICPTSFVPHGAGHRASVVFVLCAHPIPEQIQEASPP</sequence>
<name>A0A2I3TST0_PANTR</name>
<dbReference type="Bgee" id="ENSPTRG00000046920">
    <property type="expression patterns" value="Expressed in temporal lobe and 20 other cell types or tissues"/>
</dbReference>
<dbReference type="EMBL" id="AACZ04071937">
    <property type="status" value="NOT_ANNOTATED_CDS"/>
    <property type="molecule type" value="Genomic_DNA"/>
</dbReference>
<reference evidence="2 3" key="1">
    <citation type="journal article" date="2005" name="Nature">
        <title>Initial sequence of the chimpanzee genome and comparison with the human genome.</title>
        <authorList>
            <consortium name="Chimpanzee sequencing and analysis consortium"/>
        </authorList>
    </citation>
    <scope>NUCLEOTIDE SEQUENCE [LARGE SCALE GENOMIC DNA]</scope>
</reference>
<dbReference type="InParanoid" id="A0A2I3TST0"/>
<keyword evidence="1" id="KW-0732">Signal</keyword>
<dbReference type="GeneTree" id="ENSGT01140000282801"/>